<comment type="caution">
    <text evidence="13">The sequence shown here is derived from an EMBL/GenBank/DDBJ whole genome shotgun (WGS) entry which is preliminary data.</text>
</comment>
<gene>
    <name evidence="13" type="ORF">HYY20_05900</name>
</gene>
<dbReference type="GO" id="GO:0009927">
    <property type="term" value="F:histidine phosphotransfer kinase activity"/>
    <property type="evidence" value="ECO:0007669"/>
    <property type="project" value="TreeGrafter"/>
</dbReference>
<feature type="domain" description="Response regulatory" evidence="11">
    <location>
        <begin position="447"/>
        <end position="563"/>
    </location>
</feature>
<name>A0A932CN08_UNCTE</name>
<dbReference type="SMART" id="SM00304">
    <property type="entry name" value="HAMP"/>
    <property type="match status" value="1"/>
</dbReference>
<dbReference type="FunFam" id="1.10.287.130:FF:000001">
    <property type="entry name" value="Two-component sensor histidine kinase"/>
    <property type="match status" value="1"/>
</dbReference>
<feature type="domain" description="HAMP" evidence="12">
    <location>
        <begin position="1"/>
        <end position="44"/>
    </location>
</feature>
<dbReference type="PANTHER" id="PTHR43047">
    <property type="entry name" value="TWO-COMPONENT HISTIDINE PROTEIN KINASE"/>
    <property type="match status" value="1"/>
</dbReference>
<keyword evidence="9" id="KW-0175">Coiled coil</keyword>
<dbReference type="PROSITE" id="PS50885">
    <property type="entry name" value="HAMP"/>
    <property type="match status" value="1"/>
</dbReference>
<dbReference type="PANTHER" id="PTHR43047:SF72">
    <property type="entry name" value="OSMOSENSING HISTIDINE PROTEIN KINASE SLN1"/>
    <property type="match status" value="1"/>
</dbReference>
<dbReference type="Pfam" id="PF02518">
    <property type="entry name" value="HATPase_c"/>
    <property type="match status" value="1"/>
</dbReference>
<organism evidence="13 14">
    <name type="scientific">Tectimicrobiota bacterium</name>
    <dbReference type="NCBI Taxonomy" id="2528274"/>
    <lineage>
        <taxon>Bacteria</taxon>
        <taxon>Pseudomonadati</taxon>
        <taxon>Nitrospinota/Tectimicrobiota group</taxon>
        <taxon>Candidatus Tectimicrobiota</taxon>
    </lineage>
</organism>
<dbReference type="SUPFAM" id="SSF52172">
    <property type="entry name" value="CheY-like"/>
    <property type="match status" value="2"/>
</dbReference>
<evidence type="ECO:0000256" key="4">
    <source>
        <dbReference type="ARBA" id="ARBA00022553"/>
    </source>
</evidence>
<evidence type="ECO:0000256" key="7">
    <source>
        <dbReference type="ARBA" id="ARBA00023012"/>
    </source>
</evidence>
<accession>A0A932CN08</accession>
<evidence type="ECO:0000256" key="5">
    <source>
        <dbReference type="ARBA" id="ARBA00022679"/>
    </source>
</evidence>
<comment type="catalytic activity">
    <reaction evidence="1">
        <text>ATP + protein L-histidine = ADP + protein N-phospho-L-histidine.</text>
        <dbReference type="EC" id="2.7.13.3"/>
    </reaction>
</comment>
<dbReference type="CDD" id="cd06225">
    <property type="entry name" value="HAMP"/>
    <property type="match status" value="1"/>
</dbReference>
<dbReference type="Gene3D" id="1.10.8.500">
    <property type="entry name" value="HAMP domain in histidine kinase"/>
    <property type="match status" value="1"/>
</dbReference>
<comment type="subcellular location">
    <subcellularLocation>
        <location evidence="2">Membrane</location>
    </subcellularLocation>
</comment>
<dbReference type="PRINTS" id="PR00344">
    <property type="entry name" value="BCTRLSENSOR"/>
</dbReference>
<dbReference type="SMART" id="SM00448">
    <property type="entry name" value="REC"/>
    <property type="match status" value="2"/>
</dbReference>
<protein>
    <recommendedName>
        <fullName evidence="3">histidine kinase</fullName>
        <ecNumber evidence="3">2.7.13.3</ecNumber>
    </recommendedName>
</protein>
<evidence type="ECO:0000256" key="2">
    <source>
        <dbReference type="ARBA" id="ARBA00004370"/>
    </source>
</evidence>
<dbReference type="InterPro" id="IPR003660">
    <property type="entry name" value="HAMP_dom"/>
</dbReference>
<evidence type="ECO:0000256" key="9">
    <source>
        <dbReference type="SAM" id="Coils"/>
    </source>
</evidence>
<dbReference type="InterPro" id="IPR004358">
    <property type="entry name" value="Sig_transdc_His_kin-like_C"/>
</dbReference>
<dbReference type="SUPFAM" id="SSF47384">
    <property type="entry name" value="Homodimeric domain of signal transducing histidine kinase"/>
    <property type="match status" value="1"/>
</dbReference>
<dbReference type="Gene3D" id="3.30.565.10">
    <property type="entry name" value="Histidine kinase-like ATPase, C-terminal domain"/>
    <property type="match status" value="1"/>
</dbReference>
<dbReference type="Pfam" id="PF00672">
    <property type="entry name" value="HAMP"/>
    <property type="match status" value="1"/>
</dbReference>
<evidence type="ECO:0000259" key="10">
    <source>
        <dbReference type="PROSITE" id="PS50109"/>
    </source>
</evidence>
<keyword evidence="7" id="KW-0902">Two-component regulatory system</keyword>
<dbReference type="InterPro" id="IPR005467">
    <property type="entry name" value="His_kinase_dom"/>
</dbReference>
<dbReference type="EMBL" id="JACPRF010000181">
    <property type="protein sequence ID" value="MBI2876395.1"/>
    <property type="molecule type" value="Genomic_DNA"/>
</dbReference>
<dbReference type="SUPFAM" id="SSF55874">
    <property type="entry name" value="ATPase domain of HSP90 chaperone/DNA topoisomerase II/histidine kinase"/>
    <property type="match status" value="1"/>
</dbReference>
<dbReference type="EC" id="2.7.13.3" evidence="3"/>
<feature type="coiled-coil region" evidence="9">
    <location>
        <begin position="43"/>
        <end position="80"/>
    </location>
</feature>
<feature type="domain" description="Histidine kinase" evidence="10">
    <location>
        <begin position="80"/>
        <end position="302"/>
    </location>
</feature>
<dbReference type="AlphaFoldDB" id="A0A932CN08"/>
<feature type="domain" description="Response regulatory" evidence="11">
    <location>
        <begin position="327"/>
        <end position="440"/>
    </location>
</feature>
<evidence type="ECO:0000256" key="8">
    <source>
        <dbReference type="PROSITE-ProRule" id="PRU00169"/>
    </source>
</evidence>
<evidence type="ECO:0000259" key="12">
    <source>
        <dbReference type="PROSITE" id="PS50885"/>
    </source>
</evidence>
<dbReference type="InterPro" id="IPR001789">
    <property type="entry name" value="Sig_transdc_resp-reg_receiver"/>
</dbReference>
<dbReference type="Proteomes" id="UP000769766">
    <property type="component" value="Unassembled WGS sequence"/>
</dbReference>
<dbReference type="CDD" id="cd16922">
    <property type="entry name" value="HATPase_EvgS-ArcB-TorS-like"/>
    <property type="match status" value="1"/>
</dbReference>
<keyword evidence="5" id="KW-0808">Transferase</keyword>
<dbReference type="Pfam" id="PF00072">
    <property type="entry name" value="Response_reg"/>
    <property type="match status" value="2"/>
</dbReference>
<dbReference type="CDD" id="cd17574">
    <property type="entry name" value="REC_OmpR"/>
    <property type="match status" value="1"/>
</dbReference>
<dbReference type="InterPro" id="IPR003594">
    <property type="entry name" value="HATPase_dom"/>
</dbReference>
<evidence type="ECO:0000313" key="14">
    <source>
        <dbReference type="Proteomes" id="UP000769766"/>
    </source>
</evidence>
<evidence type="ECO:0000256" key="3">
    <source>
        <dbReference type="ARBA" id="ARBA00012438"/>
    </source>
</evidence>
<dbReference type="InterPro" id="IPR036097">
    <property type="entry name" value="HisK_dim/P_sf"/>
</dbReference>
<dbReference type="PROSITE" id="PS50110">
    <property type="entry name" value="RESPONSE_REGULATORY"/>
    <property type="match status" value="2"/>
</dbReference>
<dbReference type="Gene3D" id="1.10.287.130">
    <property type="match status" value="1"/>
</dbReference>
<dbReference type="PROSITE" id="PS50109">
    <property type="entry name" value="HIS_KIN"/>
    <property type="match status" value="1"/>
</dbReference>
<keyword evidence="6" id="KW-0418">Kinase</keyword>
<evidence type="ECO:0000313" key="13">
    <source>
        <dbReference type="EMBL" id="MBI2876395.1"/>
    </source>
</evidence>
<feature type="modified residue" description="4-aspartylphosphate" evidence="8">
    <location>
        <position position="496"/>
    </location>
</feature>
<evidence type="ECO:0000259" key="11">
    <source>
        <dbReference type="PROSITE" id="PS50110"/>
    </source>
</evidence>
<dbReference type="InterPro" id="IPR036890">
    <property type="entry name" value="HATPase_C_sf"/>
</dbReference>
<dbReference type="Gene3D" id="3.40.50.2300">
    <property type="match status" value="2"/>
</dbReference>
<reference evidence="13" key="1">
    <citation type="submission" date="2020-07" db="EMBL/GenBank/DDBJ databases">
        <title>Huge and variable diversity of episymbiotic CPR bacteria and DPANN archaea in groundwater ecosystems.</title>
        <authorList>
            <person name="He C.Y."/>
            <person name="Keren R."/>
            <person name="Whittaker M."/>
            <person name="Farag I.F."/>
            <person name="Doudna J."/>
            <person name="Cate J.H.D."/>
            <person name="Banfield J.F."/>
        </authorList>
    </citation>
    <scope>NUCLEOTIDE SEQUENCE</scope>
    <source>
        <strain evidence="13">NC_groundwater_672_Ag_B-0.1um_62_36</strain>
    </source>
</reference>
<dbReference type="SUPFAM" id="SSF158472">
    <property type="entry name" value="HAMP domain-like"/>
    <property type="match status" value="1"/>
</dbReference>
<dbReference type="Pfam" id="PF00512">
    <property type="entry name" value="HisKA"/>
    <property type="match status" value="1"/>
</dbReference>
<dbReference type="GO" id="GO:0000155">
    <property type="term" value="F:phosphorelay sensor kinase activity"/>
    <property type="evidence" value="ECO:0007669"/>
    <property type="project" value="InterPro"/>
</dbReference>
<sequence>MARAALRVAAGDLSQRVEVQSRDEIGVLAMTFNRMTESLALTHQQVEQRTEELHIQHEKLQEMNNQLEATTRHKSQFLANMSHELRTPLNAIIGYSEMLQEEAEDLGHEDFIPDLQKINAAGKHLLALVNDILDLSKIEAGKMSLYLETFDIPSMVQDVMTTINPLAEKSANTLQVRCADDLGAMRADVTKVRQALFNLLSNACKFTEQGTITLEVARETISGTDWVTFAVTDTGIGISPEQMEKLFQAFSQADVSTTRKYGGTGLGLVLSQQFCRMMGGDITVESRLGQGSTFTLRLPGEVTDSKVGPTPLESSAQPLRAPEGACTVLVIDDDPTTLDLIQRFLIKEGFHVVIAPNGKEGLQLARKLRPAVITLDVMMPGMDGWAVLTALKADPDLADIPVIMLTIMDNKNMGYALGASDYLTKPIDRDRLVPILRKYQHDHRPSRVLVVDDDAMTRQMLRGILEKEGWTVAEAENGRVALEQVAGIQPGLILLDLLMPEIDGFHFIEELRKQEAWRSIPIVVITAKDLTDEDCLWLNRYVEKILQKGAYSRDELLREVRDLVKTCAHWRAAGMT</sequence>
<evidence type="ECO:0000256" key="6">
    <source>
        <dbReference type="ARBA" id="ARBA00022777"/>
    </source>
</evidence>
<feature type="modified residue" description="4-aspartylphosphate" evidence="8">
    <location>
        <position position="376"/>
    </location>
</feature>
<proteinExistence type="predicted"/>
<dbReference type="SMART" id="SM00388">
    <property type="entry name" value="HisKA"/>
    <property type="match status" value="1"/>
</dbReference>
<keyword evidence="4 8" id="KW-0597">Phosphoprotein</keyword>
<dbReference type="SMART" id="SM00387">
    <property type="entry name" value="HATPase_c"/>
    <property type="match status" value="1"/>
</dbReference>
<dbReference type="InterPro" id="IPR011006">
    <property type="entry name" value="CheY-like_superfamily"/>
</dbReference>
<dbReference type="CDD" id="cd00082">
    <property type="entry name" value="HisKA"/>
    <property type="match status" value="1"/>
</dbReference>
<dbReference type="InterPro" id="IPR003661">
    <property type="entry name" value="HisK_dim/P_dom"/>
</dbReference>
<dbReference type="FunFam" id="3.30.565.10:FF:000010">
    <property type="entry name" value="Sensor histidine kinase RcsC"/>
    <property type="match status" value="1"/>
</dbReference>
<evidence type="ECO:0000256" key="1">
    <source>
        <dbReference type="ARBA" id="ARBA00000085"/>
    </source>
</evidence>
<dbReference type="GO" id="GO:0005886">
    <property type="term" value="C:plasma membrane"/>
    <property type="evidence" value="ECO:0007669"/>
    <property type="project" value="TreeGrafter"/>
</dbReference>